<evidence type="ECO:0000256" key="3">
    <source>
        <dbReference type="ARBA" id="ARBA00007147"/>
    </source>
</evidence>
<dbReference type="Proteomes" id="UP000596742">
    <property type="component" value="Unassembled WGS sequence"/>
</dbReference>
<feature type="non-terminal residue" evidence="7">
    <location>
        <position position="1"/>
    </location>
</feature>
<name>A0A8B6BKB0_MYTGA</name>
<keyword evidence="5" id="KW-0539">Nucleus</keyword>
<evidence type="ECO:0000256" key="2">
    <source>
        <dbReference type="ARBA" id="ARBA00004286"/>
    </source>
</evidence>
<dbReference type="GO" id="GO:0034472">
    <property type="term" value="P:snRNA 3'-end processing"/>
    <property type="evidence" value="ECO:0007669"/>
    <property type="project" value="InterPro"/>
</dbReference>
<organism evidence="7 8">
    <name type="scientific">Mytilus galloprovincialis</name>
    <name type="common">Mediterranean mussel</name>
    <dbReference type="NCBI Taxonomy" id="29158"/>
    <lineage>
        <taxon>Eukaryota</taxon>
        <taxon>Metazoa</taxon>
        <taxon>Spiralia</taxon>
        <taxon>Lophotrochozoa</taxon>
        <taxon>Mollusca</taxon>
        <taxon>Bivalvia</taxon>
        <taxon>Autobranchia</taxon>
        <taxon>Pteriomorphia</taxon>
        <taxon>Mytilida</taxon>
        <taxon>Mytiloidea</taxon>
        <taxon>Mytilidae</taxon>
        <taxon>Mytilinae</taxon>
        <taxon>Mytilus</taxon>
    </lineage>
</organism>
<dbReference type="PANTHER" id="PTHR13350:SF1">
    <property type="entry name" value="INTEGRATOR COMPLEX SUBUNIT 8"/>
    <property type="match status" value="1"/>
</dbReference>
<dbReference type="AlphaFoldDB" id="A0A8B6BKB0"/>
<proteinExistence type="inferred from homology"/>
<evidence type="ECO:0000313" key="7">
    <source>
        <dbReference type="EMBL" id="VDH91826.1"/>
    </source>
</evidence>
<comment type="similarity">
    <text evidence="3">Belongs to the Integrator subunit 8 family.</text>
</comment>
<feature type="domain" description="INTS8 TPR repeats" evidence="6">
    <location>
        <begin position="383"/>
        <end position="869"/>
    </location>
</feature>
<sequence length="870" mass="99680">FDGVKVEKYCIVNNCPNKLPWAVCSSLPLFTLHSKIWALLAVVRDSFPRRPIKSFVQVQGQVDPAIAYHALNEIIMRNLRESTAVSIENLEKCIQCGRVLKLPVSKCFPVLSDNTEDFSLIWDNCVTVTPQEYHCQLYYDLGTFFFYQEAYTQAYTMFKHTSDLIIQVDDPVFINVDNARLKGYHHGCQSLQGVTQQEPPEKVTLYEKSEACRRNGFKGIVDVLIEDNLRQELTMIYRSELEDEIGTKGDSLSEVYVQVSICNVVRGVMEGKALVSLLADVIEDADPQTIEFLILVLGRALHGASFSQKSNLKCFVWHLMDLSAAASHFNHAIMNGDFKKHFNEQEIMEMSVYIREPELSYADSFDDATLTCSSFPSSRDSSVSLSNPEQQLMYSYDPDIIRHVVSDLCTKLGRSPAYVMSLNEKWKVPREMHQVIYNLTSSPDQAYIYLLVGKACHLMDVRIYERARQLLMVADRVVAELSYTLSKHIRWYTLLADLQQYNMNESLGENSTLQDLIKKTKTCITSVRLGQDIQPSHNIIQHCAAFLMNIRDIGYLSNMDQSGSGHIEFCRQVACMLKELPSVKSVRKLSREIWDTVRNIYTIGSQRISSSGRHSAIHRDPTIAIMAVEAFQTFLTKFKDPSCISVLISCFTKYYNLLRDDISCEIYGEYVQFWPTVVNNPNTLNVRAIEESLSILMQHALVTNPSQPSWLRTQADIHFANNQYSPAMKFYMESGVVASDFFSIAVPKSLYDDQVYKRMIKCCLYLQCHTQVAVLCQFTDEVDYTTAFKALQERNSYDAMDSYYSCIWDISILEFLVHLHTRRGEMDKRQTAMKALSQLDLNSNNPDDIIQRALQIRKRKFLRALAKQYL</sequence>
<dbReference type="EMBL" id="UYJE01000266">
    <property type="protein sequence ID" value="VDH91826.1"/>
    <property type="molecule type" value="Genomic_DNA"/>
</dbReference>
<dbReference type="GO" id="GO:0032039">
    <property type="term" value="C:integrator complex"/>
    <property type="evidence" value="ECO:0007669"/>
    <property type="project" value="TreeGrafter"/>
</dbReference>
<dbReference type="Pfam" id="PF25756">
    <property type="entry name" value="TPR_INTS8"/>
    <property type="match status" value="1"/>
</dbReference>
<dbReference type="InterPro" id="IPR057980">
    <property type="entry name" value="TPR_INTS8"/>
</dbReference>
<dbReference type="PANTHER" id="PTHR13350">
    <property type="entry name" value="INTEGRATOR COMPLEX SUBUNIT 8"/>
    <property type="match status" value="1"/>
</dbReference>
<dbReference type="GO" id="GO:0005694">
    <property type="term" value="C:chromosome"/>
    <property type="evidence" value="ECO:0007669"/>
    <property type="project" value="UniProtKB-SubCell"/>
</dbReference>
<dbReference type="InterPro" id="IPR038751">
    <property type="entry name" value="INTS8"/>
</dbReference>
<evidence type="ECO:0000256" key="5">
    <source>
        <dbReference type="ARBA" id="ARBA00023242"/>
    </source>
</evidence>
<evidence type="ECO:0000256" key="1">
    <source>
        <dbReference type="ARBA" id="ARBA00004123"/>
    </source>
</evidence>
<accession>A0A8B6BKB0</accession>
<gene>
    <name evidence="7" type="ORF">MGAL_10B060950</name>
</gene>
<evidence type="ECO:0000259" key="6">
    <source>
        <dbReference type="Pfam" id="PF25756"/>
    </source>
</evidence>
<comment type="subcellular location">
    <subcellularLocation>
        <location evidence="2">Chromosome</location>
    </subcellularLocation>
    <subcellularLocation>
        <location evidence="1">Nucleus</location>
    </subcellularLocation>
</comment>
<evidence type="ECO:0000313" key="8">
    <source>
        <dbReference type="Proteomes" id="UP000596742"/>
    </source>
</evidence>
<comment type="caution">
    <text evidence="7">The sequence shown here is derived from an EMBL/GenBank/DDBJ whole genome shotgun (WGS) entry which is preliminary data.</text>
</comment>
<keyword evidence="4" id="KW-0158">Chromosome</keyword>
<protein>
    <submittedName>
        <fullName evidence="7">Integrator complex subunit 8</fullName>
    </submittedName>
</protein>
<dbReference type="OrthoDB" id="64340at2759"/>
<keyword evidence="8" id="KW-1185">Reference proteome</keyword>
<evidence type="ECO:0000256" key="4">
    <source>
        <dbReference type="ARBA" id="ARBA00022454"/>
    </source>
</evidence>
<reference evidence="7" key="1">
    <citation type="submission" date="2018-11" db="EMBL/GenBank/DDBJ databases">
        <authorList>
            <person name="Alioto T."/>
            <person name="Alioto T."/>
        </authorList>
    </citation>
    <scope>NUCLEOTIDE SEQUENCE</scope>
</reference>